<dbReference type="PANTHER" id="PTHR30427">
    <property type="entry name" value="TRANSCRIPTIONAL ACTIVATOR PROTEIN LYSR"/>
    <property type="match status" value="1"/>
</dbReference>
<dbReference type="Gene3D" id="1.10.10.10">
    <property type="entry name" value="Winged helix-like DNA-binding domain superfamily/Winged helix DNA-binding domain"/>
    <property type="match status" value="1"/>
</dbReference>
<dbReference type="EMBL" id="CP050292">
    <property type="protein sequence ID" value="QND74848.1"/>
    <property type="molecule type" value="Genomic_DNA"/>
</dbReference>
<dbReference type="Pfam" id="PF03466">
    <property type="entry name" value="LysR_substrate"/>
    <property type="match status" value="1"/>
</dbReference>
<feature type="domain" description="HTH lysR-type" evidence="6">
    <location>
        <begin position="2"/>
        <end position="59"/>
    </location>
</feature>
<reference evidence="8" key="1">
    <citation type="journal article" date="2020" name="Mol. Plant Microbe">
        <title>Rhizobial microsymbionts of the narrowly endemic Oxytropis species growing in Kamchatka are characterized by significant genetic diversity and possess a set of genes that are associated with T3SS and T6SS secretion systems and can affect the development of symbiosis.</title>
        <authorList>
            <person name="Safronova V."/>
            <person name="Guro P."/>
            <person name="Sazanova A."/>
            <person name="Kuznetsova I."/>
            <person name="Belimov A."/>
            <person name="Yakubov V."/>
            <person name="Chirak E."/>
            <person name="Afonin A."/>
            <person name="Gogolev Y."/>
            <person name="Andronov E."/>
            <person name="Tikhonovich I."/>
        </authorList>
    </citation>
    <scope>NUCLEOTIDE SEQUENCE [LARGE SCALE GENOMIC DNA]</scope>
    <source>
        <strain evidence="8">581</strain>
    </source>
</reference>
<dbReference type="InterPro" id="IPR037424">
    <property type="entry name" value="NocR_PBP2"/>
</dbReference>
<protein>
    <submittedName>
        <fullName evidence="7">LysR family transcriptional regulator</fullName>
    </submittedName>
</protein>
<evidence type="ECO:0000259" key="6">
    <source>
        <dbReference type="PROSITE" id="PS50931"/>
    </source>
</evidence>
<evidence type="ECO:0000256" key="4">
    <source>
        <dbReference type="ARBA" id="ARBA00023125"/>
    </source>
</evidence>
<dbReference type="PANTHER" id="PTHR30427:SF1">
    <property type="entry name" value="TRANSCRIPTIONAL ACTIVATOR PROTEIN LYSR"/>
    <property type="match status" value="1"/>
</dbReference>
<dbReference type="RefSeq" id="WP_184513626.1">
    <property type="nucleotide sequence ID" value="NZ_CP050292.1"/>
</dbReference>
<dbReference type="InterPro" id="IPR036388">
    <property type="entry name" value="WH-like_DNA-bd_sf"/>
</dbReference>
<dbReference type="Gene3D" id="3.40.190.290">
    <property type="match status" value="1"/>
</dbReference>
<dbReference type="Pfam" id="PF00126">
    <property type="entry name" value="HTH_1"/>
    <property type="match status" value="1"/>
</dbReference>
<dbReference type="GO" id="GO:0043565">
    <property type="term" value="F:sequence-specific DNA binding"/>
    <property type="evidence" value="ECO:0007669"/>
    <property type="project" value="TreeGrafter"/>
</dbReference>
<dbReference type="KEGG" id="trb:HB776_29270"/>
<comment type="similarity">
    <text evidence="2">Belongs to the LysR transcriptional regulatory family.</text>
</comment>
<dbReference type="GO" id="GO:0003700">
    <property type="term" value="F:DNA-binding transcription factor activity"/>
    <property type="evidence" value="ECO:0007669"/>
    <property type="project" value="InterPro"/>
</dbReference>
<evidence type="ECO:0000313" key="8">
    <source>
        <dbReference type="Proteomes" id="UP000515291"/>
    </source>
</evidence>
<dbReference type="SUPFAM" id="SSF46785">
    <property type="entry name" value="Winged helix' DNA-binding domain"/>
    <property type="match status" value="1"/>
</dbReference>
<dbReference type="GO" id="GO:0010628">
    <property type="term" value="P:positive regulation of gene expression"/>
    <property type="evidence" value="ECO:0007669"/>
    <property type="project" value="TreeGrafter"/>
</dbReference>
<evidence type="ECO:0000256" key="5">
    <source>
        <dbReference type="ARBA" id="ARBA00023163"/>
    </source>
</evidence>
<dbReference type="SUPFAM" id="SSF53850">
    <property type="entry name" value="Periplasmic binding protein-like II"/>
    <property type="match status" value="1"/>
</dbReference>
<keyword evidence="5" id="KW-0804">Transcription</keyword>
<evidence type="ECO:0000256" key="2">
    <source>
        <dbReference type="ARBA" id="ARBA00009437"/>
    </source>
</evidence>
<evidence type="ECO:0000256" key="3">
    <source>
        <dbReference type="ARBA" id="ARBA00023015"/>
    </source>
</evidence>
<evidence type="ECO:0000256" key="1">
    <source>
        <dbReference type="ARBA" id="ARBA00003502"/>
    </source>
</evidence>
<comment type="function">
    <text evidence="1">NodD regulates the expression of the nodABCFE genes which encode other nodulation proteins. NodD is also a negative regulator of its own expression. Binds flavonoids as inducers.</text>
</comment>
<dbReference type="AlphaFoldDB" id="A0A7G6U766"/>
<organism evidence="7 8">
    <name type="scientific">Tardiphaga robiniae</name>
    <dbReference type="NCBI Taxonomy" id="943830"/>
    <lineage>
        <taxon>Bacteria</taxon>
        <taxon>Pseudomonadati</taxon>
        <taxon>Pseudomonadota</taxon>
        <taxon>Alphaproteobacteria</taxon>
        <taxon>Hyphomicrobiales</taxon>
        <taxon>Nitrobacteraceae</taxon>
        <taxon>Tardiphaga</taxon>
    </lineage>
</organism>
<proteinExistence type="inferred from homology"/>
<name>A0A7G6U766_9BRAD</name>
<dbReference type="PROSITE" id="PS50931">
    <property type="entry name" value="HTH_LYSR"/>
    <property type="match status" value="1"/>
</dbReference>
<sequence>MMTLRQVEVIRAVMVTGTIGGAAKLLNVSAPGISRLVKYTEKSLGIRFFQRQNGRYFPTPEAQNIFEQINGVYKKVDDLSEIISKIGHGTLSELRIGSVPSISQVMVPRAIEQVRRRYPGLRIDINILKLEEAIDYLLLGRGDCVAMSYRLEHPGLDFMPLASGELFCIVPEGHELAGRKQVSAKEIIRYPLIGIDPNDPYGRIMAEIFARNKLKYDITIRARFGTTVCALVKAGLGIAVIDQFTVAHGGYPGVEVIRIVEPTRFDTYIAVKRGAPLSLHIEHFIDCLRNEMRAVGSLQNCRCKAGLARP</sequence>
<dbReference type="CDD" id="cd08415">
    <property type="entry name" value="PBP2_LysR_opines_like"/>
    <property type="match status" value="1"/>
</dbReference>
<accession>A0A7G6U766</accession>
<dbReference type="InterPro" id="IPR036390">
    <property type="entry name" value="WH_DNA-bd_sf"/>
</dbReference>
<keyword evidence="3" id="KW-0805">Transcription regulation</keyword>
<dbReference type="InterPro" id="IPR000847">
    <property type="entry name" value="LysR_HTH_N"/>
</dbReference>
<dbReference type="InterPro" id="IPR005119">
    <property type="entry name" value="LysR_subst-bd"/>
</dbReference>
<evidence type="ECO:0000313" key="7">
    <source>
        <dbReference type="EMBL" id="QND74848.1"/>
    </source>
</evidence>
<dbReference type="Proteomes" id="UP000515291">
    <property type="component" value="Chromosome"/>
</dbReference>
<keyword evidence="4" id="KW-0238">DNA-binding</keyword>
<gene>
    <name evidence="7" type="ORF">HB776_29270</name>
</gene>